<keyword evidence="2" id="KW-1185">Reference proteome</keyword>
<dbReference type="EMBL" id="JANAKD010000508">
    <property type="protein sequence ID" value="KAJ3493242.1"/>
    <property type="molecule type" value="Genomic_DNA"/>
</dbReference>
<proteinExistence type="predicted"/>
<name>A0ACC1QU33_9HYPO</name>
<evidence type="ECO:0000313" key="2">
    <source>
        <dbReference type="Proteomes" id="UP001148737"/>
    </source>
</evidence>
<comment type="caution">
    <text evidence="1">The sequence shown here is derived from an EMBL/GenBank/DDBJ whole genome shotgun (WGS) entry which is preliminary data.</text>
</comment>
<gene>
    <name evidence="1" type="ORF">NLG97_g4857</name>
</gene>
<dbReference type="Proteomes" id="UP001148737">
    <property type="component" value="Unassembled WGS sequence"/>
</dbReference>
<evidence type="ECO:0000313" key="1">
    <source>
        <dbReference type="EMBL" id="KAJ3493242.1"/>
    </source>
</evidence>
<reference evidence="1" key="1">
    <citation type="submission" date="2022-07" db="EMBL/GenBank/DDBJ databases">
        <title>Genome Sequence of Lecanicillium saksenae.</title>
        <authorList>
            <person name="Buettner E."/>
        </authorList>
    </citation>
    <scope>NUCLEOTIDE SEQUENCE</scope>
    <source>
        <strain evidence="1">VT-O1</strain>
    </source>
</reference>
<protein>
    <submittedName>
        <fullName evidence="1">Uncharacterized protein</fullName>
    </submittedName>
</protein>
<organism evidence="1 2">
    <name type="scientific">Lecanicillium saksenae</name>
    <dbReference type="NCBI Taxonomy" id="468837"/>
    <lineage>
        <taxon>Eukaryota</taxon>
        <taxon>Fungi</taxon>
        <taxon>Dikarya</taxon>
        <taxon>Ascomycota</taxon>
        <taxon>Pezizomycotina</taxon>
        <taxon>Sordariomycetes</taxon>
        <taxon>Hypocreomycetidae</taxon>
        <taxon>Hypocreales</taxon>
        <taxon>Cordycipitaceae</taxon>
        <taxon>Lecanicillium</taxon>
    </lineage>
</organism>
<sequence>MWPLALDNPTLANDSAPPVANPSKPKKRARRVKCDEATPICRRCLTGQFSCRYGALIPLGAAKHQFGEPIEGHGMDLRDVRRQQSCEKRIFVEVEPFSWDYQQAIRFYFEFIGPIRGKVGRHPSFLPTSAERFIMLVINTQVGNIAKKLGRNLPFGDSAAPSTLWGSYARYHHKILKLVNHYIRDETPLGKANTINYIALLIIADYSLESKMWRTHTDGGFAYLESIGGVQTMIDLSTGPRHPFSKFLRYSLAHNMTIPALDHVRGSEHYTDEQLALLLYEDFFYEEQPYPVPLMIIEISLTRLRNQLATTTISSDDLAGVISDLFKRLEKVDIDGWAQKIDGFGPAINQALAELNRDAIWLYAMLTLPRAAMRRWASEQPQAQYVATGVDPYNYFRSLYTSRLLAALRLTHPALPYPSAANQALVIAGVAVASCGSKEDQEFVDRCLYSNWLRPIGNGQVIHRLWKLREFWASGKTGWDDCFYEPTPG</sequence>
<accession>A0ACC1QU33</accession>